<feature type="non-terminal residue" evidence="4">
    <location>
        <position position="252"/>
    </location>
</feature>
<dbReference type="PROSITE" id="PS00662">
    <property type="entry name" value="T2SP_E"/>
    <property type="match status" value="1"/>
</dbReference>
<protein>
    <recommendedName>
        <fullName evidence="3">Bacterial type II secretion system protein E domain-containing protein</fullName>
    </recommendedName>
</protein>
<dbReference type="GO" id="GO:0016887">
    <property type="term" value="F:ATP hydrolysis activity"/>
    <property type="evidence" value="ECO:0007669"/>
    <property type="project" value="TreeGrafter"/>
</dbReference>
<evidence type="ECO:0000259" key="3">
    <source>
        <dbReference type="PROSITE" id="PS00662"/>
    </source>
</evidence>
<comment type="caution">
    <text evidence="4">The sequence shown here is derived from an EMBL/GenBank/DDBJ whole genome shotgun (WGS) entry which is preliminary data.</text>
</comment>
<dbReference type="GO" id="GO:0005524">
    <property type="term" value="F:ATP binding"/>
    <property type="evidence" value="ECO:0007669"/>
    <property type="project" value="UniProtKB-KW"/>
</dbReference>
<gene>
    <name evidence="4" type="ORF">S01H1_63776</name>
</gene>
<dbReference type="Gene3D" id="3.40.50.300">
    <property type="entry name" value="P-loop containing nucleotide triphosphate hydrolases"/>
    <property type="match status" value="1"/>
</dbReference>
<evidence type="ECO:0000256" key="2">
    <source>
        <dbReference type="ARBA" id="ARBA00022840"/>
    </source>
</evidence>
<reference evidence="4" key="1">
    <citation type="journal article" date="2014" name="Front. Microbiol.">
        <title>High frequency of phylogenetically diverse reductive dehalogenase-homologous genes in deep subseafloor sedimentary metagenomes.</title>
        <authorList>
            <person name="Kawai M."/>
            <person name="Futagami T."/>
            <person name="Toyoda A."/>
            <person name="Takaki Y."/>
            <person name="Nishi S."/>
            <person name="Hori S."/>
            <person name="Arai W."/>
            <person name="Tsubouchi T."/>
            <person name="Morono Y."/>
            <person name="Uchiyama I."/>
            <person name="Ito T."/>
            <person name="Fujiyama A."/>
            <person name="Inagaki F."/>
            <person name="Takami H."/>
        </authorList>
    </citation>
    <scope>NUCLEOTIDE SEQUENCE</scope>
    <source>
        <strain evidence="4">Expedition CK06-06</strain>
    </source>
</reference>
<name>X0X5I9_9ZZZZ</name>
<feature type="domain" description="Bacterial type II secretion system protein E" evidence="3">
    <location>
        <begin position="188"/>
        <end position="202"/>
    </location>
</feature>
<feature type="non-terminal residue" evidence="4">
    <location>
        <position position="1"/>
    </location>
</feature>
<dbReference type="Pfam" id="PF00437">
    <property type="entry name" value="T2SSE"/>
    <property type="match status" value="1"/>
</dbReference>
<accession>X0X5I9</accession>
<organism evidence="4">
    <name type="scientific">marine sediment metagenome</name>
    <dbReference type="NCBI Taxonomy" id="412755"/>
    <lineage>
        <taxon>unclassified sequences</taxon>
        <taxon>metagenomes</taxon>
        <taxon>ecological metagenomes</taxon>
    </lineage>
</organism>
<evidence type="ECO:0000256" key="1">
    <source>
        <dbReference type="ARBA" id="ARBA00022741"/>
    </source>
</evidence>
<evidence type="ECO:0000313" key="4">
    <source>
        <dbReference type="EMBL" id="GAG38305.1"/>
    </source>
</evidence>
<dbReference type="PANTHER" id="PTHR30258:SF1">
    <property type="entry name" value="PROTEIN TRANSPORT PROTEIN HOFB HOMOLOG"/>
    <property type="match status" value="1"/>
</dbReference>
<dbReference type="GO" id="GO:0005886">
    <property type="term" value="C:plasma membrane"/>
    <property type="evidence" value="ECO:0007669"/>
    <property type="project" value="TreeGrafter"/>
</dbReference>
<dbReference type="InterPro" id="IPR001482">
    <property type="entry name" value="T2SS/T4SS_dom"/>
</dbReference>
<dbReference type="Gene3D" id="3.30.450.90">
    <property type="match status" value="1"/>
</dbReference>
<sequence length="252" mass="27860">KNRASDIHLEPYLDRLRVRYRIDGVLHEVFTLPKKIQNALITRLKIMSNLDITQRRIPQDGRFKVKSGEKEIDFRVSVLPVAFGGKIVLRALDKSNLSIGLDRLGFLLGPLAAFKEAITKPYGMLLLTGPTGCGKSTTLYSILNQLNTVERNIVTIEDPVEYQIEKITQIAVRPEIGLTFANGLRSVLRQTPDIIMVGEIRDGETADIAVKASLTGELVLSTLHTNDAASAITRLKDMGVEPFLIASSVILI</sequence>
<dbReference type="SMART" id="SM00382">
    <property type="entry name" value="AAA"/>
    <property type="match status" value="1"/>
</dbReference>
<dbReference type="EMBL" id="BARS01041996">
    <property type="protein sequence ID" value="GAG38305.1"/>
    <property type="molecule type" value="Genomic_DNA"/>
</dbReference>
<keyword evidence="2" id="KW-0067">ATP-binding</keyword>
<dbReference type="AlphaFoldDB" id="X0X5I9"/>
<proteinExistence type="predicted"/>
<dbReference type="CDD" id="cd01129">
    <property type="entry name" value="PulE-GspE-like"/>
    <property type="match status" value="1"/>
</dbReference>
<dbReference type="InterPro" id="IPR027417">
    <property type="entry name" value="P-loop_NTPase"/>
</dbReference>
<dbReference type="InterPro" id="IPR003593">
    <property type="entry name" value="AAA+_ATPase"/>
</dbReference>
<keyword evidence="1" id="KW-0547">Nucleotide-binding</keyword>
<dbReference type="SUPFAM" id="SSF52540">
    <property type="entry name" value="P-loop containing nucleoside triphosphate hydrolases"/>
    <property type="match status" value="1"/>
</dbReference>
<dbReference type="PANTHER" id="PTHR30258">
    <property type="entry name" value="TYPE II SECRETION SYSTEM PROTEIN GSPE-RELATED"/>
    <property type="match status" value="1"/>
</dbReference>